<dbReference type="OrthoDB" id="5867140at2759"/>
<dbReference type="Proteomes" id="UP000053660">
    <property type="component" value="Unassembled WGS sequence"/>
</dbReference>
<dbReference type="EMBL" id="KN562021">
    <property type="protein sequence ID" value="KHJ85955.1"/>
    <property type="molecule type" value="Genomic_DNA"/>
</dbReference>
<dbReference type="PANTHER" id="PTHR31362:SF0">
    <property type="entry name" value="EXOSTOSIN DOMAIN-CONTAINING PROTEIN-RELATED"/>
    <property type="match status" value="1"/>
</dbReference>
<gene>
    <name evidence="1" type="ORF">OESDEN_14308</name>
</gene>
<protein>
    <submittedName>
        <fullName evidence="1">Uncharacterized protein</fullName>
    </submittedName>
</protein>
<keyword evidence="2" id="KW-1185">Reference proteome</keyword>
<evidence type="ECO:0000313" key="1">
    <source>
        <dbReference type="EMBL" id="KHJ85955.1"/>
    </source>
</evidence>
<sequence length="151" mass="17364">MEAMFDLDKWCRGAEPVDDAEDFPNTTDSFSFVEVHEEELLGGTFLYYCLAKVAEMRLRNVEGYFVSADDLFFNFWHKIDLKRAFHPHGIRNGHKATTWYPGIRQNYHSTDAFHYLTSTNGFAPSDLETATKSVDDAKEERRKAGAKKSIL</sequence>
<dbReference type="InterPro" id="IPR005049">
    <property type="entry name" value="STL-like"/>
</dbReference>
<evidence type="ECO:0000313" key="2">
    <source>
        <dbReference type="Proteomes" id="UP000053660"/>
    </source>
</evidence>
<organism evidence="1 2">
    <name type="scientific">Oesophagostomum dentatum</name>
    <name type="common">Nodular worm</name>
    <dbReference type="NCBI Taxonomy" id="61180"/>
    <lineage>
        <taxon>Eukaryota</taxon>
        <taxon>Metazoa</taxon>
        <taxon>Ecdysozoa</taxon>
        <taxon>Nematoda</taxon>
        <taxon>Chromadorea</taxon>
        <taxon>Rhabditida</taxon>
        <taxon>Rhabditina</taxon>
        <taxon>Rhabditomorpha</taxon>
        <taxon>Strongyloidea</taxon>
        <taxon>Strongylidae</taxon>
        <taxon>Oesophagostomum</taxon>
    </lineage>
</organism>
<accession>A0A0B1SRV4</accession>
<reference evidence="1 2" key="1">
    <citation type="submission" date="2014-03" db="EMBL/GenBank/DDBJ databases">
        <title>Draft genome of the hookworm Oesophagostomum dentatum.</title>
        <authorList>
            <person name="Mitreva M."/>
        </authorList>
    </citation>
    <scope>NUCLEOTIDE SEQUENCE [LARGE SCALE GENOMIC DNA]</scope>
    <source>
        <strain evidence="1 2">OD-Hann</strain>
    </source>
</reference>
<dbReference type="AlphaFoldDB" id="A0A0B1SRV4"/>
<dbReference type="Pfam" id="PF03385">
    <property type="entry name" value="STELLO"/>
    <property type="match status" value="1"/>
</dbReference>
<name>A0A0B1SRV4_OESDE</name>
<dbReference type="PANTHER" id="PTHR31362">
    <property type="entry name" value="GLYCOSYLTRANSFERASE STELLO1-RELATED"/>
    <property type="match status" value="1"/>
</dbReference>
<proteinExistence type="predicted"/>